<sequence>MYISDRSFKILNAYILEQYLKQNGQGTKY</sequence>
<accession>A0A0A9H8X0</accession>
<reference evidence="1" key="1">
    <citation type="submission" date="2014-09" db="EMBL/GenBank/DDBJ databases">
        <authorList>
            <person name="Magalhaes I.L.F."/>
            <person name="Oliveira U."/>
            <person name="Santos F.R."/>
            <person name="Vidigal T.H.D.A."/>
            <person name="Brescovit A.D."/>
            <person name="Santos A.J."/>
        </authorList>
    </citation>
    <scope>NUCLEOTIDE SEQUENCE</scope>
    <source>
        <tissue evidence="1">Shoot tissue taken approximately 20 cm above the soil surface</tissue>
    </source>
</reference>
<organism evidence="1">
    <name type="scientific">Arundo donax</name>
    <name type="common">Giant reed</name>
    <name type="synonym">Donax arundinaceus</name>
    <dbReference type="NCBI Taxonomy" id="35708"/>
    <lineage>
        <taxon>Eukaryota</taxon>
        <taxon>Viridiplantae</taxon>
        <taxon>Streptophyta</taxon>
        <taxon>Embryophyta</taxon>
        <taxon>Tracheophyta</taxon>
        <taxon>Spermatophyta</taxon>
        <taxon>Magnoliopsida</taxon>
        <taxon>Liliopsida</taxon>
        <taxon>Poales</taxon>
        <taxon>Poaceae</taxon>
        <taxon>PACMAD clade</taxon>
        <taxon>Arundinoideae</taxon>
        <taxon>Arundineae</taxon>
        <taxon>Arundo</taxon>
    </lineage>
</organism>
<name>A0A0A9H8X0_ARUDO</name>
<protein>
    <submittedName>
        <fullName evidence="1">Uncharacterized protein</fullName>
    </submittedName>
</protein>
<evidence type="ECO:0000313" key="1">
    <source>
        <dbReference type="EMBL" id="JAE31306.1"/>
    </source>
</evidence>
<dbReference type="EMBL" id="GBRH01166590">
    <property type="protein sequence ID" value="JAE31306.1"/>
    <property type="molecule type" value="Transcribed_RNA"/>
</dbReference>
<dbReference type="AlphaFoldDB" id="A0A0A9H8X0"/>
<reference evidence="1" key="2">
    <citation type="journal article" date="2015" name="Data Brief">
        <title>Shoot transcriptome of the giant reed, Arundo donax.</title>
        <authorList>
            <person name="Barrero R.A."/>
            <person name="Guerrero F.D."/>
            <person name="Moolhuijzen P."/>
            <person name="Goolsby J.A."/>
            <person name="Tidwell J."/>
            <person name="Bellgard S.E."/>
            <person name="Bellgard M.I."/>
        </authorList>
    </citation>
    <scope>NUCLEOTIDE SEQUENCE</scope>
    <source>
        <tissue evidence="1">Shoot tissue taken approximately 20 cm above the soil surface</tissue>
    </source>
</reference>
<proteinExistence type="predicted"/>